<dbReference type="EMBL" id="RQIS01000011">
    <property type="protein sequence ID" value="RQH05085.1"/>
    <property type="molecule type" value="Genomic_DNA"/>
</dbReference>
<evidence type="ECO:0000313" key="2">
    <source>
        <dbReference type="EMBL" id="RQH05085.1"/>
    </source>
</evidence>
<feature type="signal peptide" evidence="1">
    <location>
        <begin position="1"/>
        <end position="20"/>
    </location>
</feature>
<protein>
    <submittedName>
        <fullName evidence="2">Uncharacterized protein</fullName>
    </submittedName>
</protein>
<accession>A0A3N6MTA5</accession>
<dbReference type="AlphaFoldDB" id="A0A3N6MTA5"/>
<dbReference type="Proteomes" id="UP000272778">
    <property type="component" value="Unassembled WGS sequence"/>
</dbReference>
<evidence type="ECO:0000313" key="3">
    <source>
        <dbReference type="Proteomes" id="UP000272778"/>
    </source>
</evidence>
<comment type="caution">
    <text evidence="2">The sequence shown here is derived from an EMBL/GenBank/DDBJ whole genome shotgun (WGS) entry which is preliminary data.</text>
</comment>
<name>A0A3N6MTA5_9BURK</name>
<dbReference type="OrthoDB" id="9133049at2"/>
<sequence length="147" mass="15607">MVVAAVSAALGCCAVLTSYAAPQSVNVTLTASAQNAGKIGQVTLVPHGNATEMLFFIGGVPSGTTMPAHLYTYVYPGSCNQLADKPLYGMTDRTVLGDYVPQQGFKLWRRVPMPFDDLVARDHAIVVRTSPADGARDIFCGDVRRGT</sequence>
<proteinExistence type="predicted"/>
<keyword evidence="3" id="KW-1185">Reference proteome</keyword>
<gene>
    <name evidence="2" type="ORF">D1Y85_16305</name>
</gene>
<reference evidence="2 3" key="1">
    <citation type="submission" date="2018-11" db="EMBL/GenBank/DDBJ databases">
        <title>Paraburkholderia sp. DHOA04, isolated from soil.</title>
        <authorList>
            <person name="Gao Z.-H."/>
            <person name="Qiu L.-H."/>
            <person name="Fu J.-C."/>
        </authorList>
    </citation>
    <scope>NUCLEOTIDE SEQUENCE [LARGE SCALE GENOMIC DNA]</scope>
    <source>
        <strain evidence="2 3">DHOA04</strain>
    </source>
</reference>
<keyword evidence="1" id="KW-0732">Signal</keyword>
<organism evidence="2 3">
    <name type="scientific">Paraburkholderia dinghuensis</name>
    <dbReference type="NCBI Taxonomy" id="2305225"/>
    <lineage>
        <taxon>Bacteria</taxon>
        <taxon>Pseudomonadati</taxon>
        <taxon>Pseudomonadota</taxon>
        <taxon>Betaproteobacteria</taxon>
        <taxon>Burkholderiales</taxon>
        <taxon>Burkholderiaceae</taxon>
        <taxon>Paraburkholderia</taxon>
    </lineage>
</organism>
<feature type="chain" id="PRO_5018226083" evidence="1">
    <location>
        <begin position="21"/>
        <end position="147"/>
    </location>
</feature>
<evidence type="ECO:0000256" key="1">
    <source>
        <dbReference type="SAM" id="SignalP"/>
    </source>
</evidence>